<proteinExistence type="predicted"/>
<dbReference type="PANTHER" id="PTHR33800:SF13">
    <property type="entry name" value="OS06G0113600 PROTEIN"/>
    <property type="match status" value="1"/>
</dbReference>
<reference evidence="2 4" key="1">
    <citation type="journal article" date="2011" name="Nature">
        <title>The Medicago genome provides insight into the evolution of rhizobial symbioses.</title>
        <authorList>
            <person name="Young N.D."/>
            <person name="Debelle F."/>
            <person name="Oldroyd G.E."/>
            <person name="Geurts R."/>
            <person name="Cannon S.B."/>
            <person name="Udvardi M.K."/>
            <person name="Benedito V.A."/>
            <person name="Mayer K.F."/>
            <person name="Gouzy J."/>
            <person name="Schoof H."/>
            <person name="Van de Peer Y."/>
            <person name="Proost S."/>
            <person name="Cook D.R."/>
            <person name="Meyers B.C."/>
            <person name="Spannagl M."/>
            <person name="Cheung F."/>
            <person name="De Mita S."/>
            <person name="Krishnakumar V."/>
            <person name="Gundlach H."/>
            <person name="Zhou S."/>
            <person name="Mudge J."/>
            <person name="Bharti A.K."/>
            <person name="Murray J.D."/>
            <person name="Naoumkina M.A."/>
            <person name="Rosen B."/>
            <person name="Silverstein K.A."/>
            <person name="Tang H."/>
            <person name="Rombauts S."/>
            <person name="Zhao P.X."/>
            <person name="Zhou P."/>
            <person name="Barbe V."/>
            <person name="Bardou P."/>
            <person name="Bechner M."/>
            <person name="Bellec A."/>
            <person name="Berger A."/>
            <person name="Berges H."/>
            <person name="Bidwell S."/>
            <person name="Bisseling T."/>
            <person name="Choisne N."/>
            <person name="Couloux A."/>
            <person name="Denny R."/>
            <person name="Deshpande S."/>
            <person name="Dai X."/>
            <person name="Doyle J.J."/>
            <person name="Dudez A.M."/>
            <person name="Farmer A.D."/>
            <person name="Fouteau S."/>
            <person name="Franken C."/>
            <person name="Gibelin C."/>
            <person name="Gish J."/>
            <person name="Goldstein S."/>
            <person name="Gonzalez A.J."/>
            <person name="Green P.J."/>
            <person name="Hallab A."/>
            <person name="Hartog M."/>
            <person name="Hua A."/>
            <person name="Humphray S.J."/>
            <person name="Jeong D.H."/>
            <person name="Jing Y."/>
            <person name="Jocker A."/>
            <person name="Kenton S.M."/>
            <person name="Kim D.J."/>
            <person name="Klee K."/>
            <person name="Lai H."/>
            <person name="Lang C."/>
            <person name="Lin S."/>
            <person name="Macmil S.L."/>
            <person name="Magdelenat G."/>
            <person name="Matthews L."/>
            <person name="McCorrison J."/>
            <person name="Monaghan E.L."/>
            <person name="Mun J.H."/>
            <person name="Najar F.Z."/>
            <person name="Nicholson C."/>
            <person name="Noirot C."/>
            <person name="O'Bleness M."/>
            <person name="Paule C.R."/>
            <person name="Poulain J."/>
            <person name="Prion F."/>
            <person name="Qin B."/>
            <person name="Qu C."/>
            <person name="Retzel E.F."/>
            <person name="Riddle C."/>
            <person name="Sallet E."/>
            <person name="Samain S."/>
            <person name="Samson N."/>
            <person name="Sanders I."/>
            <person name="Saurat O."/>
            <person name="Scarpelli C."/>
            <person name="Schiex T."/>
            <person name="Segurens B."/>
            <person name="Severin A.J."/>
            <person name="Sherrier D.J."/>
            <person name="Shi R."/>
            <person name="Sims S."/>
            <person name="Singer S.R."/>
            <person name="Sinharoy S."/>
            <person name="Sterck L."/>
            <person name="Viollet A."/>
            <person name="Wang B.B."/>
            <person name="Wang K."/>
            <person name="Wang M."/>
            <person name="Wang X."/>
            <person name="Warfsmann J."/>
            <person name="Weissenbach J."/>
            <person name="White D.D."/>
            <person name="White J.D."/>
            <person name="Wiley G.B."/>
            <person name="Wincker P."/>
            <person name="Xing Y."/>
            <person name="Yang L."/>
            <person name="Yao Z."/>
            <person name="Ying F."/>
            <person name="Zhai J."/>
            <person name="Zhou L."/>
            <person name="Zuber A."/>
            <person name="Denarie J."/>
            <person name="Dixon R.A."/>
            <person name="May G.D."/>
            <person name="Schwartz D.C."/>
            <person name="Rogers J."/>
            <person name="Quetier F."/>
            <person name="Town C.D."/>
            <person name="Roe B.A."/>
        </authorList>
    </citation>
    <scope>NUCLEOTIDE SEQUENCE [LARGE SCALE GENOMIC DNA]</scope>
    <source>
        <strain evidence="2">A17</strain>
        <strain evidence="3 4">cv. Jemalong A17</strain>
    </source>
</reference>
<dbReference type="PANTHER" id="PTHR33800">
    <property type="entry name" value="OS06G0113600 PROTEIN"/>
    <property type="match status" value="1"/>
</dbReference>
<protein>
    <recommendedName>
        <fullName evidence="1">KIB1-4 beta-propeller domain-containing protein</fullName>
    </recommendedName>
</protein>
<name>A0A072VN64_MEDTR</name>
<dbReference type="EMBL" id="CM001217">
    <property type="protein sequence ID" value="KEH43277.1"/>
    <property type="molecule type" value="Genomic_DNA"/>
</dbReference>
<accession>A0A072VN64</accession>
<evidence type="ECO:0000313" key="3">
    <source>
        <dbReference type="EnsemblPlants" id="KEH43277"/>
    </source>
</evidence>
<reference evidence="2 4" key="2">
    <citation type="journal article" date="2014" name="BMC Genomics">
        <title>An improved genome release (version Mt4.0) for the model legume Medicago truncatula.</title>
        <authorList>
            <person name="Tang H."/>
            <person name="Krishnakumar V."/>
            <person name="Bidwell S."/>
            <person name="Rosen B."/>
            <person name="Chan A."/>
            <person name="Zhou S."/>
            <person name="Gentzbittel L."/>
            <person name="Childs K.L."/>
            <person name="Yandell M."/>
            <person name="Gundlach H."/>
            <person name="Mayer K.F."/>
            <person name="Schwartz D.C."/>
            <person name="Town C.D."/>
        </authorList>
    </citation>
    <scope>GENOME REANNOTATION</scope>
    <source>
        <strain evidence="2">A17</strain>
        <strain evidence="3 4">cv. Jemalong A17</strain>
    </source>
</reference>
<dbReference type="AlphaFoldDB" id="A0A072VN64"/>
<evidence type="ECO:0000313" key="2">
    <source>
        <dbReference type="EMBL" id="KEH43277.1"/>
    </source>
</evidence>
<reference evidence="3" key="3">
    <citation type="submission" date="2015-04" db="UniProtKB">
        <authorList>
            <consortium name="EnsemblPlants"/>
        </authorList>
    </citation>
    <scope>IDENTIFICATION</scope>
    <source>
        <strain evidence="3">cv. Jemalong A17</strain>
    </source>
</reference>
<keyword evidence="4" id="KW-1185">Reference proteome</keyword>
<dbReference type="Pfam" id="PF03478">
    <property type="entry name" value="Beta-prop_KIB1-4"/>
    <property type="match status" value="1"/>
</dbReference>
<dbReference type="InterPro" id="IPR005174">
    <property type="entry name" value="KIB1-4_b-propeller"/>
</dbReference>
<evidence type="ECO:0000259" key="1">
    <source>
        <dbReference type="Pfam" id="PF03478"/>
    </source>
</evidence>
<sequence length="289" mass="33004">MKIAENCELPWNVLDIISKTLDFDDLFRFSVEKPGRVVDFMVLHNIIYVVTDKANIGVLSLNSADIKFLKLKSVPNVRYLRLVNCDEQLLVVDSSLKETRNVYKIDFSTMNYVKLESLGDISLFHAANRNYYALSNPNRWGYESNSVHYYHATATELLHCHNKASWIINISDRYTDYLRDVVTEIVIHLVSVEVPDILPVVPGLAFEWRVLTLNFVYPKKALDCVTIFLIEGVFDVRHVSVLDIDATPTHVITLDYIIFQIIIGVGVHVMSVFVLELDSSYFIHVASCG</sequence>
<evidence type="ECO:0000313" key="4">
    <source>
        <dbReference type="Proteomes" id="UP000002051"/>
    </source>
</evidence>
<dbReference type="EnsemblPlants" id="KEH43277">
    <property type="protein sequence ID" value="KEH43277"/>
    <property type="gene ID" value="MTR_1g089620"/>
</dbReference>
<feature type="domain" description="KIB1-4 beta-propeller" evidence="1">
    <location>
        <begin position="33"/>
        <end position="150"/>
    </location>
</feature>
<dbReference type="HOGENOM" id="CLU_964323_0_0_1"/>
<gene>
    <name evidence="2" type="ordered locus">MTR_1g089620</name>
</gene>
<dbReference type="Proteomes" id="UP000002051">
    <property type="component" value="Unassembled WGS sequence"/>
</dbReference>
<organism evidence="2 4">
    <name type="scientific">Medicago truncatula</name>
    <name type="common">Barrel medic</name>
    <name type="synonym">Medicago tribuloides</name>
    <dbReference type="NCBI Taxonomy" id="3880"/>
    <lineage>
        <taxon>Eukaryota</taxon>
        <taxon>Viridiplantae</taxon>
        <taxon>Streptophyta</taxon>
        <taxon>Embryophyta</taxon>
        <taxon>Tracheophyta</taxon>
        <taxon>Spermatophyta</taxon>
        <taxon>Magnoliopsida</taxon>
        <taxon>eudicotyledons</taxon>
        <taxon>Gunneridae</taxon>
        <taxon>Pentapetalae</taxon>
        <taxon>rosids</taxon>
        <taxon>fabids</taxon>
        <taxon>Fabales</taxon>
        <taxon>Fabaceae</taxon>
        <taxon>Papilionoideae</taxon>
        <taxon>50 kb inversion clade</taxon>
        <taxon>NPAAA clade</taxon>
        <taxon>Hologalegina</taxon>
        <taxon>IRL clade</taxon>
        <taxon>Trifolieae</taxon>
        <taxon>Medicago</taxon>
    </lineage>
</organism>